<comment type="caution">
    <text evidence="3">The sequence shown here is derived from an EMBL/GenBank/DDBJ whole genome shotgun (WGS) entry which is preliminary data.</text>
</comment>
<evidence type="ECO:0000259" key="1">
    <source>
        <dbReference type="Pfam" id="PF04685"/>
    </source>
</evidence>
<dbReference type="AlphaFoldDB" id="A0A2S8SP79"/>
<gene>
    <name evidence="3" type="ORF">B1R32_12712</name>
</gene>
<dbReference type="PANTHER" id="PTHR12654:SF0">
    <property type="entry name" value="NON-LYSOSOMAL GLUCOSYLCERAMIDASE"/>
    <property type="match status" value="1"/>
</dbReference>
<evidence type="ECO:0000313" key="4">
    <source>
        <dbReference type="Proteomes" id="UP000237684"/>
    </source>
</evidence>
<feature type="domain" description="Glycosyl-hydrolase family 116 N-terminal" evidence="2">
    <location>
        <begin position="56"/>
        <end position="220"/>
    </location>
</feature>
<dbReference type="InterPro" id="IPR052566">
    <property type="entry name" value="Non-lysos_glucosylceramidase"/>
</dbReference>
<dbReference type="InterPro" id="IPR012341">
    <property type="entry name" value="6hp_glycosidase-like_sf"/>
</dbReference>
<proteinExistence type="predicted"/>
<accession>A0A2S8SP79</accession>
<evidence type="ECO:0000313" key="3">
    <source>
        <dbReference type="EMBL" id="PQV62600.1"/>
    </source>
</evidence>
<reference evidence="3 4" key="1">
    <citation type="journal article" date="2018" name="Syst. Appl. Microbiol.">
        <title>Abditibacterium utsteinense sp. nov., the first cultivated member of candidate phylum FBP, isolated from ice-free Antarctic soil samples.</title>
        <authorList>
            <person name="Tahon G."/>
            <person name="Tytgat B."/>
            <person name="Lebbe L."/>
            <person name="Carlier A."/>
            <person name="Willems A."/>
        </authorList>
    </citation>
    <scope>NUCLEOTIDE SEQUENCE [LARGE SCALE GENOMIC DNA]</scope>
    <source>
        <strain evidence="3 4">LMG 29911</strain>
    </source>
</reference>
<dbReference type="Pfam" id="PF04685">
    <property type="entry name" value="DUF608"/>
    <property type="match status" value="1"/>
</dbReference>
<dbReference type="OrthoDB" id="1007311at2"/>
<dbReference type="GO" id="GO:0005975">
    <property type="term" value="P:carbohydrate metabolic process"/>
    <property type="evidence" value="ECO:0007669"/>
    <property type="project" value="InterPro"/>
</dbReference>
<dbReference type="SUPFAM" id="SSF48208">
    <property type="entry name" value="Six-hairpin glycosidases"/>
    <property type="match status" value="1"/>
</dbReference>
<feature type="domain" description="Glycosyl-hydrolase family 116 catalytic region" evidence="1">
    <location>
        <begin position="446"/>
        <end position="725"/>
    </location>
</feature>
<dbReference type="GO" id="GO:0008422">
    <property type="term" value="F:beta-glucosidase activity"/>
    <property type="evidence" value="ECO:0007669"/>
    <property type="project" value="TreeGrafter"/>
</dbReference>
<protein>
    <recommendedName>
        <fullName evidence="5">Beta-Glucocerebrosidase 2 N terminal</fullName>
    </recommendedName>
</protein>
<dbReference type="InterPro" id="IPR024462">
    <property type="entry name" value="GH116_N"/>
</dbReference>
<organism evidence="3 4">
    <name type="scientific">Abditibacterium utsteinense</name>
    <dbReference type="NCBI Taxonomy" id="1960156"/>
    <lineage>
        <taxon>Bacteria</taxon>
        <taxon>Pseudomonadati</taxon>
        <taxon>Abditibacteriota</taxon>
        <taxon>Abditibacteriia</taxon>
        <taxon>Abditibacteriales</taxon>
        <taxon>Abditibacteriaceae</taxon>
        <taxon>Abditibacterium</taxon>
    </lineage>
</organism>
<dbReference type="EMBL" id="NIGF01000027">
    <property type="protein sequence ID" value="PQV62600.1"/>
    <property type="molecule type" value="Genomic_DNA"/>
</dbReference>
<dbReference type="InParanoid" id="A0A2S8SP79"/>
<sequence>MHEPLSSANSATPVAINPDFLRVVPEEKGLSPAWIASLTARGEVETFSGADLNRIGMPVGGLFCGTLYLGGDGRLWLWDIFNRGQEGIVPNTVFVGLQEVKSRDGSAFLAPPLAASHRLVEQGFTLKVKNSRGTIERSLDARGFSSVSFTGQYPVATIHYADAEVPVEIKLEAFSPFIPLNSADSSLPATIFSFQLHNTSDENVEIELSGRLENAVLRDHLDALFERHQEITFGDGFTMWHGQTRALESAEVEDLPDFGSMVLLLLGEPAQVQNPAVIGRLGRNLTLAPGEIAQVDFVIAWHFPNANDILGGQKRHYAARFQDAGAVARYITENFENLASQTRLWRDTWNDSTLPHWFLNRTFANTSTLATTTCHRFADGRFWAWEGAGCCPGTCTHVWHYAQAMARLFPEVERDHRQRVDFGLALEPETGVIRFRAEDGAIYAVDGQAGRILGAYREHQMSADDAFLQRLWPQIKRALNCLIATDGNGDGILYGPLHNTLDADWFGVVPWICGLYHAALRAGEAMAREMGDGEFQGVCHAILEGAPNRLDEMCWSETHGYYVHRGDPEHPGEVGAYGGCHIDQVLGQAWAHQVGLGQVMTTKNVRQALQSVWRYNFVPDVGPFREQKTAGRWYASAGDAGLIMVSYPFEAQRRAEGKEAWSAMYFNECMSGFEHQVAAHMIWEGMITEGLAVTRAIHDRYHPRLRNPYNEIECSDHYARAMSSYGTFLAVCGFEYHGPRGYLAFAPRLSPENFRAPFTCGEGWGTFEQQFQGGNYSASLAMKSGRLSLSTLALQLPDFAAWNGLTATLDGEPIALTSSTAEGRLSVKFTQGIELKTGQKLVVGLTATTS</sequence>
<evidence type="ECO:0000259" key="2">
    <source>
        <dbReference type="Pfam" id="PF12215"/>
    </source>
</evidence>
<dbReference type="Pfam" id="PF12215">
    <property type="entry name" value="Glyco_hydr_116N"/>
    <property type="match status" value="1"/>
</dbReference>
<keyword evidence="4" id="KW-1185">Reference proteome</keyword>
<dbReference type="Gene3D" id="1.50.10.10">
    <property type="match status" value="1"/>
</dbReference>
<evidence type="ECO:0008006" key="5">
    <source>
        <dbReference type="Google" id="ProtNLM"/>
    </source>
</evidence>
<dbReference type="InterPro" id="IPR006775">
    <property type="entry name" value="GH116_catalytic"/>
</dbReference>
<dbReference type="InterPro" id="IPR008928">
    <property type="entry name" value="6-hairpin_glycosidase_sf"/>
</dbReference>
<dbReference type="PANTHER" id="PTHR12654">
    <property type="entry name" value="BILE ACID BETA-GLUCOSIDASE-RELATED"/>
    <property type="match status" value="1"/>
</dbReference>
<dbReference type="RefSeq" id="WP_106381241.1">
    <property type="nucleotide sequence ID" value="NZ_NIGF01000027.1"/>
</dbReference>
<name>A0A2S8SP79_9BACT</name>
<dbReference type="Proteomes" id="UP000237684">
    <property type="component" value="Unassembled WGS sequence"/>
</dbReference>